<evidence type="ECO:0000313" key="1">
    <source>
        <dbReference type="EMBL" id="PVY94348.1"/>
    </source>
</evidence>
<proteinExistence type="predicted"/>
<organism evidence="1 2">
    <name type="scientific">Ezakiella coagulans</name>
    <dbReference type="NCBI Taxonomy" id="46507"/>
    <lineage>
        <taxon>Bacteria</taxon>
        <taxon>Bacillati</taxon>
        <taxon>Bacillota</taxon>
        <taxon>Tissierellia</taxon>
        <taxon>Ezakiella</taxon>
    </lineage>
</organism>
<protein>
    <submittedName>
        <fullName evidence="1">Uncharacterized protein</fullName>
    </submittedName>
</protein>
<sequence>MIAPNFGDEMWGFFNAIVLTTAIINKKMIIKKWVNITDNFS</sequence>
<keyword evidence="2" id="KW-1185">Reference proteome</keyword>
<reference evidence="1 2" key="1">
    <citation type="submission" date="2018-04" db="EMBL/GenBank/DDBJ databases">
        <title>Genomic Encyclopedia of Type Strains, Phase IV (KMG-IV): sequencing the most valuable type-strain genomes for metagenomic binning, comparative biology and taxonomic classification.</title>
        <authorList>
            <person name="Goeker M."/>
        </authorList>
    </citation>
    <scope>NUCLEOTIDE SEQUENCE [LARGE SCALE GENOMIC DNA]</scope>
    <source>
        <strain evidence="1 2">DSM 20705</strain>
    </source>
</reference>
<gene>
    <name evidence="1" type="ORF">C7381_10551</name>
</gene>
<name>A0A2U1E327_9FIRM</name>
<comment type="caution">
    <text evidence="1">The sequence shown here is derived from an EMBL/GenBank/DDBJ whole genome shotgun (WGS) entry which is preliminary data.</text>
</comment>
<evidence type="ECO:0000313" key="2">
    <source>
        <dbReference type="Proteomes" id="UP000245793"/>
    </source>
</evidence>
<dbReference type="AlphaFoldDB" id="A0A2U1E327"/>
<accession>A0A2U1E327</accession>
<dbReference type="EMBL" id="QEKV01000005">
    <property type="protein sequence ID" value="PVY94348.1"/>
    <property type="molecule type" value="Genomic_DNA"/>
</dbReference>
<dbReference type="Proteomes" id="UP000245793">
    <property type="component" value="Unassembled WGS sequence"/>
</dbReference>